<dbReference type="EMBL" id="JAVFWL010000005">
    <property type="protein sequence ID" value="KAK6756762.1"/>
    <property type="molecule type" value="Genomic_DNA"/>
</dbReference>
<sequence>MDTSTSNTTGSLNIFTTTRRRLRVLKLLCLHKLLIHQCNAPRTAGIKELASELVTFRREAIKEGLEDGRAAVPAEAAEASKSSS</sequence>
<organism evidence="1 2">
    <name type="scientific">Necator americanus</name>
    <name type="common">Human hookworm</name>
    <dbReference type="NCBI Taxonomy" id="51031"/>
    <lineage>
        <taxon>Eukaryota</taxon>
        <taxon>Metazoa</taxon>
        <taxon>Ecdysozoa</taxon>
        <taxon>Nematoda</taxon>
        <taxon>Chromadorea</taxon>
        <taxon>Rhabditida</taxon>
        <taxon>Rhabditina</taxon>
        <taxon>Rhabditomorpha</taxon>
        <taxon>Strongyloidea</taxon>
        <taxon>Ancylostomatidae</taxon>
        <taxon>Bunostominae</taxon>
        <taxon>Necator</taxon>
    </lineage>
</organism>
<protein>
    <submittedName>
        <fullName evidence="1">Uncharacterized protein</fullName>
    </submittedName>
</protein>
<evidence type="ECO:0000313" key="2">
    <source>
        <dbReference type="Proteomes" id="UP001303046"/>
    </source>
</evidence>
<evidence type="ECO:0000313" key="1">
    <source>
        <dbReference type="EMBL" id="KAK6756762.1"/>
    </source>
</evidence>
<reference evidence="1 2" key="1">
    <citation type="submission" date="2023-08" db="EMBL/GenBank/DDBJ databases">
        <title>A Necator americanus chromosomal reference genome.</title>
        <authorList>
            <person name="Ilik V."/>
            <person name="Petrzelkova K.J."/>
            <person name="Pardy F."/>
            <person name="Fuh T."/>
            <person name="Niatou-Singa F.S."/>
            <person name="Gouil Q."/>
            <person name="Baker L."/>
            <person name="Ritchie M.E."/>
            <person name="Jex A.R."/>
            <person name="Gazzola D."/>
            <person name="Li H."/>
            <person name="Toshio Fujiwara R."/>
            <person name="Zhan B."/>
            <person name="Aroian R.V."/>
            <person name="Pafco B."/>
            <person name="Schwarz E.M."/>
        </authorList>
    </citation>
    <scope>NUCLEOTIDE SEQUENCE [LARGE SCALE GENOMIC DNA]</scope>
    <source>
        <strain evidence="1 2">Aroian</strain>
        <tissue evidence="1">Whole animal</tissue>
    </source>
</reference>
<gene>
    <name evidence="1" type="primary">Necator_chrV.g19699</name>
    <name evidence="1" type="ORF">RB195_014907</name>
</gene>
<accession>A0ABR1E243</accession>
<dbReference type="Proteomes" id="UP001303046">
    <property type="component" value="Unassembled WGS sequence"/>
</dbReference>
<name>A0ABR1E243_NECAM</name>
<keyword evidence="2" id="KW-1185">Reference proteome</keyword>
<comment type="caution">
    <text evidence="1">The sequence shown here is derived from an EMBL/GenBank/DDBJ whole genome shotgun (WGS) entry which is preliminary data.</text>
</comment>
<proteinExistence type="predicted"/>